<evidence type="ECO:0000256" key="1">
    <source>
        <dbReference type="ARBA" id="ARBA00006432"/>
    </source>
</evidence>
<dbReference type="GO" id="GO:0003987">
    <property type="term" value="F:acetate-CoA ligase activity"/>
    <property type="evidence" value="ECO:0007669"/>
    <property type="project" value="UniProtKB-EC"/>
</dbReference>
<evidence type="ECO:0000256" key="4">
    <source>
        <dbReference type="ARBA" id="ARBA00022840"/>
    </source>
</evidence>
<comment type="caution">
    <text evidence="6">The sequence shown here is derived from an EMBL/GenBank/DDBJ whole genome shotgun (WGS) entry which is preliminary data.</text>
</comment>
<dbReference type="PANTHER" id="PTHR43605">
    <property type="entry name" value="ACYL-COENZYME A SYNTHETASE"/>
    <property type="match status" value="1"/>
</dbReference>
<dbReference type="GO" id="GO:0015645">
    <property type="term" value="F:fatty acid ligase activity"/>
    <property type="evidence" value="ECO:0007669"/>
    <property type="project" value="TreeGrafter"/>
</dbReference>
<evidence type="ECO:0000313" key="6">
    <source>
        <dbReference type="EMBL" id="TKJ02562.1"/>
    </source>
</evidence>
<evidence type="ECO:0000313" key="7">
    <source>
        <dbReference type="Proteomes" id="UP000308444"/>
    </source>
</evidence>
<keyword evidence="3" id="KW-0547">Nucleotide-binding</keyword>
<dbReference type="GO" id="GO:0006637">
    <property type="term" value="P:acyl-CoA metabolic process"/>
    <property type="evidence" value="ECO:0007669"/>
    <property type="project" value="TreeGrafter"/>
</dbReference>
<dbReference type="GO" id="GO:0004321">
    <property type="term" value="F:fatty-acyl-CoA synthase activity"/>
    <property type="evidence" value="ECO:0007669"/>
    <property type="project" value="TreeGrafter"/>
</dbReference>
<dbReference type="EMBL" id="SZOH01001035">
    <property type="protein sequence ID" value="TKJ02562.1"/>
    <property type="molecule type" value="Genomic_DNA"/>
</dbReference>
<dbReference type="SUPFAM" id="SSF56801">
    <property type="entry name" value="Acetyl-CoA synthetase-like"/>
    <property type="match status" value="1"/>
</dbReference>
<keyword evidence="2 6" id="KW-0436">Ligase</keyword>
<dbReference type="Gene3D" id="3.40.50.12780">
    <property type="entry name" value="N-terminal domain of ligase-like"/>
    <property type="match status" value="1"/>
</dbReference>
<evidence type="ECO:0000259" key="5">
    <source>
        <dbReference type="Pfam" id="PF00501"/>
    </source>
</evidence>
<accession>A0A9X9F5V1</accession>
<evidence type="ECO:0000256" key="3">
    <source>
        <dbReference type="ARBA" id="ARBA00022741"/>
    </source>
</evidence>
<protein>
    <submittedName>
        <fullName evidence="6">Acetate--CoA ligase</fullName>
        <ecNumber evidence="6">6.2.1.1</ecNumber>
    </submittedName>
</protein>
<gene>
    <name evidence="6" type="ORF">FC695_16245</name>
</gene>
<dbReference type="InterPro" id="IPR042099">
    <property type="entry name" value="ANL_N_sf"/>
</dbReference>
<dbReference type="GO" id="GO:0006633">
    <property type="term" value="P:fatty acid biosynthetic process"/>
    <property type="evidence" value="ECO:0007669"/>
    <property type="project" value="TreeGrafter"/>
</dbReference>
<reference evidence="6 7" key="1">
    <citation type="journal article" date="2019" name="Environ. Microbiol.">
        <title>An active ?-lactamase is a part of an orchestrated cell wall stress resistance network of Bacillus subtilis and related rhizosphere species.</title>
        <authorList>
            <person name="Bucher T."/>
            <person name="Keren-Paz A."/>
            <person name="Hausser J."/>
            <person name="Olender T."/>
            <person name="Cytryn E."/>
            <person name="Kolodkin-Gal I."/>
        </authorList>
    </citation>
    <scope>NUCLEOTIDE SEQUENCE [LARGE SCALE GENOMIC DNA]</scope>
    <source>
        <strain evidence="6 7">I32</strain>
    </source>
</reference>
<dbReference type="InterPro" id="IPR051087">
    <property type="entry name" value="Mitochondrial_ACSM"/>
</dbReference>
<comment type="similarity">
    <text evidence="1">Belongs to the ATP-dependent AMP-binding enzyme family.</text>
</comment>
<evidence type="ECO:0000256" key="2">
    <source>
        <dbReference type="ARBA" id="ARBA00022598"/>
    </source>
</evidence>
<organism evidence="6 7">
    <name type="scientific">Bacillus cereus</name>
    <dbReference type="NCBI Taxonomy" id="1396"/>
    <lineage>
        <taxon>Bacteria</taxon>
        <taxon>Bacillati</taxon>
        <taxon>Bacillota</taxon>
        <taxon>Bacilli</taxon>
        <taxon>Bacillales</taxon>
        <taxon>Bacillaceae</taxon>
        <taxon>Bacillus</taxon>
        <taxon>Bacillus cereus group</taxon>
    </lineage>
</organism>
<dbReference type="AlphaFoldDB" id="A0A9X9F5V1"/>
<dbReference type="Proteomes" id="UP000308444">
    <property type="component" value="Unassembled WGS sequence"/>
</dbReference>
<dbReference type="InterPro" id="IPR000873">
    <property type="entry name" value="AMP-dep_synth/lig_dom"/>
</dbReference>
<name>A0A9X9F5V1_BACCE</name>
<dbReference type="EC" id="6.2.1.1" evidence="6"/>
<feature type="non-terminal residue" evidence="6">
    <location>
        <position position="220"/>
    </location>
</feature>
<dbReference type="Pfam" id="PF00501">
    <property type="entry name" value="AMP-binding"/>
    <property type="match status" value="1"/>
</dbReference>
<dbReference type="GO" id="GO:0005524">
    <property type="term" value="F:ATP binding"/>
    <property type="evidence" value="ECO:0007669"/>
    <property type="project" value="UniProtKB-KW"/>
</dbReference>
<proteinExistence type="inferred from homology"/>
<feature type="domain" description="AMP-dependent synthetase/ligase" evidence="5">
    <location>
        <begin position="52"/>
        <end position="220"/>
    </location>
</feature>
<sequence length="220" mass="24936">MKVETLPVIKGENNLPNYDEAYANFNWEEVNKNFTWNETGRVNMAYEAIDKHAKSDRKNKVALYYQDGSRKEKYTFKEMKDFSNKAGNVLKNYGDVEKGDRVFIFMPRSPELYFALLGAVKLGAIVGPLFEAFMEGAVRDRLEDSEAKVLITTPELLERVPLNDLPALKTVFLVGDNVEEGGKTVAFNPLFEQASKELHIEWLGREDGLILHYTSGSTGK</sequence>
<keyword evidence="4" id="KW-0067">ATP-binding</keyword>
<dbReference type="PANTHER" id="PTHR43605:SF10">
    <property type="entry name" value="ACYL-COA SYNTHETASE MEDIUM CHAIN FAMILY MEMBER 3"/>
    <property type="match status" value="1"/>
</dbReference>